<evidence type="ECO:0000256" key="1">
    <source>
        <dbReference type="SAM" id="MobiDB-lite"/>
    </source>
</evidence>
<dbReference type="AlphaFoldDB" id="A0A6C0HVE2"/>
<organism evidence="2">
    <name type="scientific">viral metagenome</name>
    <dbReference type="NCBI Taxonomy" id="1070528"/>
    <lineage>
        <taxon>unclassified sequences</taxon>
        <taxon>metagenomes</taxon>
        <taxon>organismal metagenomes</taxon>
    </lineage>
</organism>
<feature type="region of interest" description="Disordered" evidence="1">
    <location>
        <begin position="1"/>
        <end position="36"/>
    </location>
</feature>
<sequence length="171" mass="18789">MSAANSSAKKRRAPPSTEPIKANPSPNTPMNSPANTGLTLPQVISLIDKRLINLETVTKNITTAQTDDSDNNETVLPEMFMEELQSRFDIMADEIANLKNIVLKLQTYTMDVNKILLENANIVAPTSVPQISIHEYSQSSPSINGLILTTEEEEEEDVPAHPVTTVKWSTS</sequence>
<evidence type="ECO:0000313" key="2">
    <source>
        <dbReference type="EMBL" id="QHT84125.1"/>
    </source>
</evidence>
<dbReference type="EMBL" id="MN740015">
    <property type="protein sequence ID" value="QHT84125.1"/>
    <property type="molecule type" value="Genomic_DNA"/>
</dbReference>
<proteinExistence type="predicted"/>
<protein>
    <submittedName>
        <fullName evidence="2">Uncharacterized protein</fullName>
    </submittedName>
</protein>
<reference evidence="2" key="1">
    <citation type="journal article" date="2020" name="Nature">
        <title>Giant virus diversity and host interactions through global metagenomics.</title>
        <authorList>
            <person name="Schulz F."/>
            <person name="Roux S."/>
            <person name="Paez-Espino D."/>
            <person name="Jungbluth S."/>
            <person name="Walsh D.A."/>
            <person name="Denef V.J."/>
            <person name="McMahon K.D."/>
            <person name="Konstantinidis K.T."/>
            <person name="Eloe-Fadrosh E.A."/>
            <person name="Kyrpides N.C."/>
            <person name="Woyke T."/>
        </authorList>
    </citation>
    <scope>NUCLEOTIDE SEQUENCE</scope>
    <source>
        <strain evidence="2">GVMAG-M-3300023184-16</strain>
    </source>
</reference>
<name>A0A6C0HVE2_9ZZZZ</name>
<accession>A0A6C0HVE2</accession>
<feature type="compositionally biased region" description="Polar residues" evidence="1">
    <location>
        <begin position="24"/>
        <end position="36"/>
    </location>
</feature>